<sequence length="179" mass="18445">MSSWIKALNPLDAPTTEPEARQKARASAVALVISAVHGAIGVALLAANMETMRAAMVEAAAAQSAGQPAESAEMVQSMVGGAADAMPWIAGAIVVIQLGLAFWQWAKPNIVIPIIFLLLTAYGLLGSLGTVQLGMDASVSASSPLWNLILGIIVMVLGAVFHISGIRGAAALGKYKIRD</sequence>
<evidence type="ECO:0000313" key="2">
    <source>
        <dbReference type="EMBL" id="QQQ19412.1"/>
    </source>
</evidence>
<dbReference type="RefSeq" id="WP_201103763.1">
    <property type="nucleotide sequence ID" value="NZ_CP067977.1"/>
</dbReference>
<keyword evidence="1" id="KW-0812">Transmembrane</keyword>
<gene>
    <name evidence="2" type="ORF">JIP62_04740</name>
</gene>
<evidence type="ECO:0000256" key="1">
    <source>
        <dbReference type="SAM" id="Phobius"/>
    </source>
</evidence>
<organism evidence="2 3">
    <name type="scientific">Brevundimonas vitisensis</name>
    <dbReference type="NCBI Taxonomy" id="2800818"/>
    <lineage>
        <taxon>Bacteria</taxon>
        <taxon>Pseudomonadati</taxon>
        <taxon>Pseudomonadota</taxon>
        <taxon>Alphaproteobacteria</taxon>
        <taxon>Caulobacterales</taxon>
        <taxon>Caulobacteraceae</taxon>
        <taxon>Brevundimonas</taxon>
    </lineage>
</organism>
<dbReference type="Proteomes" id="UP000595448">
    <property type="component" value="Chromosome"/>
</dbReference>
<name>A0ABX7BQ81_9CAUL</name>
<feature type="transmembrane region" description="Helical" evidence="1">
    <location>
        <begin position="85"/>
        <end position="103"/>
    </location>
</feature>
<feature type="transmembrane region" description="Helical" evidence="1">
    <location>
        <begin position="28"/>
        <end position="47"/>
    </location>
</feature>
<accession>A0ABX7BQ81</accession>
<protein>
    <submittedName>
        <fullName evidence="2">Uncharacterized protein</fullName>
    </submittedName>
</protein>
<keyword evidence="3" id="KW-1185">Reference proteome</keyword>
<proteinExistence type="predicted"/>
<keyword evidence="1" id="KW-0472">Membrane</keyword>
<dbReference type="EMBL" id="CP067977">
    <property type="protein sequence ID" value="QQQ19412.1"/>
    <property type="molecule type" value="Genomic_DNA"/>
</dbReference>
<evidence type="ECO:0000313" key="3">
    <source>
        <dbReference type="Proteomes" id="UP000595448"/>
    </source>
</evidence>
<feature type="transmembrane region" description="Helical" evidence="1">
    <location>
        <begin position="110"/>
        <end position="133"/>
    </location>
</feature>
<keyword evidence="1" id="KW-1133">Transmembrane helix</keyword>
<reference evidence="2 3" key="1">
    <citation type="submission" date="2021-01" db="EMBL/GenBank/DDBJ databases">
        <title>Brevundimonas vitis sp. nov., an bacterium isolated from grape (Vitis vinifera).</title>
        <authorList>
            <person name="Jiang L."/>
            <person name="Lee J."/>
        </authorList>
    </citation>
    <scope>NUCLEOTIDE SEQUENCE [LARGE SCALE GENOMIC DNA]</scope>
    <source>
        <strain evidence="2 3">GRTSA-9</strain>
    </source>
</reference>
<feature type="transmembrane region" description="Helical" evidence="1">
    <location>
        <begin position="145"/>
        <end position="166"/>
    </location>
</feature>